<dbReference type="EMBL" id="JASAOK010000033">
    <property type="protein sequence ID" value="KAK6218547.1"/>
    <property type="molecule type" value="Genomic_DNA"/>
</dbReference>
<evidence type="ECO:0008006" key="3">
    <source>
        <dbReference type="Google" id="ProtNLM"/>
    </source>
</evidence>
<evidence type="ECO:0000313" key="2">
    <source>
        <dbReference type="Proteomes" id="UP001327957"/>
    </source>
</evidence>
<name>A0AAV9TER1_9PEZI</name>
<comment type="caution">
    <text evidence="1">The sequence shown here is derived from an EMBL/GenBank/DDBJ whole genome shotgun (WGS) entry which is preliminary data.</text>
</comment>
<accession>A0AAV9TER1</accession>
<dbReference type="Proteomes" id="UP001327957">
    <property type="component" value="Unassembled WGS sequence"/>
</dbReference>
<gene>
    <name evidence="1" type="ORF">QIS74_06427</name>
</gene>
<sequence>MAKLTDLPPETLLTITSFIWSGLPAKKRLFDASISKEKHALAKSLNREGLSVINLASTCKYLHRVLAAEKYRFVSIPGCNSAQKLLSLLRLIRIRPEIGDHVQQLRLQLSVLHYGHTSVSYKQLRSLNDWAATIGITIADETWVDAMKYDNEMNLLLTKAMEYEKTCIAILCVMLFYYLRNVKETTFATSHDFYTAIRCQLQDSHLEPMRESPAVGRLPSLRSLAFEPAPPSSVSDNESDIYDIAKMVTISSGISDIYLRKLALYSEGFYGRPKAYLRSIVLQDVLIARGPSSFYDFLQSCRNLRRFIHVATDNSHQQTWSHPPYHSEIQRVLRGSRRSLRTLCFYCFPIRWLDQDDQIFETFEAFKVLEDLWVDAWSCGWAVKDNVENEFDVESESNFEEEAMTPATAVNLIQTLPSSLRRLHINGPVDRIYNSLKWLAGHCRDGMMPHLKEIAFDDLESTMATEKLKVMFREAGVRTCGVDMDPISW</sequence>
<keyword evidence="2" id="KW-1185">Reference proteome</keyword>
<organism evidence="1 2">
    <name type="scientific">Colletotrichum tabaci</name>
    <dbReference type="NCBI Taxonomy" id="1209068"/>
    <lineage>
        <taxon>Eukaryota</taxon>
        <taxon>Fungi</taxon>
        <taxon>Dikarya</taxon>
        <taxon>Ascomycota</taxon>
        <taxon>Pezizomycotina</taxon>
        <taxon>Sordariomycetes</taxon>
        <taxon>Hypocreomycetidae</taxon>
        <taxon>Glomerellales</taxon>
        <taxon>Glomerellaceae</taxon>
        <taxon>Colletotrichum</taxon>
        <taxon>Colletotrichum destructivum species complex</taxon>
    </lineage>
</organism>
<evidence type="ECO:0000313" key="1">
    <source>
        <dbReference type="EMBL" id="KAK6218547.1"/>
    </source>
</evidence>
<proteinExistence type="predicted"/>
<dbReference type="AlphaFoldDB" id="A0AAV9TER1"/>
<reference evidence="1 2" key="1">
    <citation type="submission" date="2023-04" db="EMBL/GenBank/DDBJ databases">
        <title>Colletotrichum tabacum stain YC1 causing leaf anthracnose on Nicotiana tabacum(L.) cv.</title>
        <authorList>
            <person name="Ji Z."/>
            <person name="Wang M."/>
            <person name="Zhang J."/>
            <person name="Wang N."/>
            <person name="Zhou Z."/>
        </authorList>
    </citation>
    <scope>NUCLEOTIDE SEQUENCE [LARGE SCALE GENOMIC DNA]</scope>
    <source>
        <strain evidence="1 2">YC1</strain>
    </source>
</reference>
<protein>
    <recommendedName>
        <fullName evidence="3">F-box domain-containing protein</fullName>
    </recommendedName>
</protein>